<protein>
    <recommendedName>
        <fullName evidence="5">DUF19 domain-containing protein</fullName>
    </recommendedName>
</protein>
<evidence type="ECO:0000313" key="3">
    <source>
        <dbReference type="EMBL" id="EFO92160.1"/>
    </source>
</evidence>
<dbReference type="OrthoDB" id="5840803at2759"/>
<dbReference type="HOGENOM" id="CLU_1688355_0_0_1"/>
<sequence>MIVHSCILMIFLLISTTFTQEQVTFWFDMDLKGNDFQDGMTAFESIRRVRECLDKIDKPEFRRTCEGKFGKDKDKCVEKFTKREPSLQTIEKCHNQVKEKEKCNCHKKDPFCNRTFAMNHWNSIFKCISTVQKSMKTEVAKKEEKTEEKKDGEEEY</sequence>
<dbReference type="FunCoup" id="E3M579">
    <property type="interactions" value="536"/>
</dbReference>
<evidence type="ECO:0008006" key="5">
    <source>
        <dbReference type="Google" id="ProtNLM"/>
    </source>
</evidence>
<accession>E3M579</accession>
<gene>
    <name evidence="3" type="ORF">CRE_11046</name>
</gene>
<name>E3M579_CAERE</name>
<evidence type="ECO:0000313" key="4">
    <source>
        <dbReference type="Proteomes" id="UP000008281"/>
    </source>
</evidence>
<organism evidence="4">
    <name type="scientific">Caenorhabditis remanei</name>
    <name type="common">Caenorhabditis vulgaris</name>
    <dbReference type="NCBI Taxonomy" id="31234"/>
    <lineage>
        <taxon>Eukaryota</taxon>
        <taxon>Metazoa</taxon>
        <taxon>Ecdysozoa</taxon>
        <taxon>Nematoda</taxon>
        <taxon>Chromadorea</taxon>
        <taxon>Rhabditida</taxon>
        <taxon>Rhabditina</taxon>
        <taxon>Rhabditomorpha</taxon>
        <taxon>Rhabditoidea</taxon>
        <taxon>Rhabditidae</taxon>
        <taxon>Peloderinae</taxon>
        <taxon>Caenorhabditis</taxon>
    </lineage>
</organism>
<proteinExistence type="predicted"/>
<dbReference type="Proteomes" id="UP000008281">
    <property type="component" value="Unassembled WGS sequence"/>
</dbReference>
<feature type="chain" id="PRO_5003174300" description="DUF19 domain-containing protein" evidence="2">
    <location>
        <begin position="20"/>
        <end position="156"/>
    </location>
</feature>
<keyword evidence="2" id="KW-0732">Signal</keyword>
<keyword evidence="4" id="KW-1185">Reference proteome</keyword>
<reference evidence="3" key="1">
    <citation type="submission" date="2007-07" db="EMBL/GenBank/DDBJ databases">
        <title>PCAP assembly of the Caenorhabditis remanei genome.</title>
        <authorList>
            <consortium name="The Caenorhabditis remanei Sequencing Consortium"/>
            <person name="Wilson R.K."/>
        </authorList>
    </citation>
    <scope>NUCLEOTIDE SEQUENCE [LARGE SCALE GENOMIC DNA]</scope>
    <source>
        <strain evidence="3">PB4641</strain>
    </source>
</reference>
<dbReference type="EMBL" id="DS268425">
    <property type="protein sequence ID" value="EFO92160.1"/>
    <property type="molecule type" value="Genomic_DNA"/>
</dbReference>
<feature type="region of interest" description="Disordered" evidence="1">
    <location>
        <begin position="137"/>
        <end position="156"/>
    </location>
</feature>
<evidence type="ECO:0000256" key="1">
    <source>
        <dbReference type="SAM" id="MobiDB-lite"/>
    </source>
</evidence>
<dbReference type="AlphaFoldDB" id="E3M579"/>
<feature type="signal peptide" evidence="2">
    <location>
        <begin position="1"/>
        <end position="19"/>
    </location>
</feature>
<dbReference type="InParanoid" id="E3M579"/>
<dbReference type="eggNOG" id="ENOG502TIYD">
    <property type="taxonomic scope" value="Eukaryota"/>
</dbReference>
<evidence type="ECO:0000256" key="2">
    <source>
        <dbReference type="SAM" id="SignalP"/>
    </source>
</evidence>